<sequence length="180" mass="19683">GGFLQHPARWTLPEVAEASWGAWLVGLAKGLGYIFVIILALLFLMKLLKWLKVTDLLGRMLEPVLRMLGMSARAAPITIIGMTLGISFGGGLIIQEARSGRLDKRDVFFSLVLMGLAHSLIEDTLLMVAVGAHYSGILVGRLVFALAVTFVLVRVLAKVPDRVFDRMLFRMPKPTADVPA</sequence>
<dbReference type="EMBL" id="LAZR01043604">
    <property type="protein sequence ID" value="KKL06683.1"/>
    <property type="molecule type" value="Genomic_DNA"/>
</dbReference>
<proteinExistence type="predicted"/>
<feature type="domain" description="Nucleoside transporter/FeoB GTPase Gate" evidence="2">
    <location>
        <begin position="34"/>
        <end position="121"/>
    </location>
</feature>
<reference evidence="3" key="1">
    <citation type="journal article" date="2015" name="Nature">
        <title>Complex archaea that bridge the gap between prokaryotes and eukaryotes.</title>
        <authorList>
            <person name="Spang A."/>
            <person name="Saw J.H."/>
            <person name="Jorgensen S.L."/>
            <person name="Zaremba-Niedzwiedzka K."/>
            <person name="Martijn J."/>
            <person name="Lind A.E."/>
            <person name="van Eijk R."/>
            <person name="Schleper C."/>
            <person name="Guy L."/>
            <person name="Ettema T.J."/>
        </authorList>
    </citation>
    <scope>NUCLEOTIDE SEQUENCE</scope>
</reference>
<comment type="caution">
    <text evidence="3">The sequence shown here is derived from an EMBL/GenBank/DDBJ whole genome shotgun (WGS) entry which is preliminary data.</text>
</comment>
<keyword evidence="1" id="KW-0472">Membrane</keyword>
<evidence type="ECO:0000313" key="3">
    <source>
        <dbReference type="EMBL" id="KKL06683.1"/>
    </source>
</evidence>
<keyword evidence="1" id="KW-1133">Transmembrane helix</keyword>
<gene>
    <name evidence="3" type="ORF">LCGC14_2593570</name>
</gene>
<dbReference type="AlphaFoldDB" id="A0A0F9D3I2"/>
<keyword evidence="1" id="KW-0812">Transmembrane</keyword>
<dbReference type="Pfam" id="PF07670">
    <property type="entry name" value="Gate"/>
    <property type="match status" value="1"/>
</dbReference>
<feature type="non-terminal residue" evidence="3">
    <location>
        <position position="1"/>
    </location>
</feature>
<name>A0A0F9D3I2_9ZZZZ</name>
<accession>A0A0F9D3I2</accession>
<evidence type="ECO:0000256" key="1">
    <source>
        <dbReference type="SAM" id="Phobius"/>
    </source>
</evidence>
<feature type="transmembrane region" description="Helical" evidence="1">
    <location>
        <begin position="71"/>
        <end position="95"/>
    </location>
</feature>
<protein>
    <recommendedName>
        <fullName evidence="2">Nucleoside transporter/FeoB GTPase Gate domain-containing protein</fullName>
    </recommendedName>
</protein>
<organism evidence="3">
    <name type="scientific">marine sediment metagenome</name>
    <dbReference type="NCBI Taxonomy" id="412755"/>
    <lineage>
        <taxon>unclassified sequences</taxon>
        <taxon>metagenomes</taxon>
        <taxon>ecological metagenomes</taxon>
    </lineage>
</organism>
<feature type="transmembrane region" description="Helical" evidence="1">
    <location>
        <begin position="107"/>
        <end position="132"/>
    </location>
</feature>
<dbReference type="InterPro" id="IPR011642">
    <property type="entry name" value="Gate_dom"/>
</dbReference>
<feature type="transmembrane region" description="Helical" evidence="1">
    <location>
        <begin position="138"/>
        <end position="157"/>
    </location>
</feature>
<feature type="transmembrane region" description="Helical" evidence="1">
    <location>
        <begin position="31"/>
        <end position="51"/>
    </location>
</feature>
<evidence type="ECO:0000259" key="2">
    <source>
        <dbReference type="Pfam" id="PF07670"/>
    </source>
</evidence>